<dbReference type="InterPro" id="IPR036770">
    <property type="entry name" value="Ankyrin_rpt-contain_sf"/>
</dbReference>
<feature type="region of interest" description="Disordered" evidence="1">
    <location>
        <begin position="108"/>
        <end position="192"/>
    </location>
</feature>
<dbReference type="PANTHER" id="PTHR45854:SF2">
    <property type="entry name" value="ARF-GAP WITH SH3 DOMAIN, ANK REPEAT AND PH DOMAIN-CONTAINING PROTEIN 1"/>
    <property type="match status" value="1"/>
</dbReference>
<dbReference type="GO" id="GO:1903527">
    <property type="term" value="P:positive regulation of membrane tubulation"/>
    <property type="evidence" value="ECO:0007669"/>
    <property type="project" value="TreeGrafter"/>
</dbReference>
<dbReference type="Proteomes" id="UP000770717">
    <property type="component" value="Unassembled WGS sequence"/>
</dbReference>
<dbReference type="InterPro" id="IPR043593">
    <property type="entry name" value="ASAP"/>
</dbReference>
<evidence type="ECO:0000256" key="1">
    <source>
        <dbReference type="SAM" id="MobiDB-lite"/>
    </source>
</evidence>
<organism evidence="2 3">
    <name type="scientific">Eleutherodactylus coqui</name>
    <name type="common">Puerto Rican coqui</name>
    <dbReference type="NCBI Taxonomy" id="57060"/>
    <lineage>
        <taxon>Eukaryota</taxon>
        <taxon>Metazoa</taxon>
        <taxon>Chordata</taxon>
        <taxon>Craniata</taxon>
        <taxon>Vertebrata</taxon>
        <taxon>Euteleostomi</taxon>
        <taxon>Amphibia</taxon>
        <taxon>Batrachia</taxon>
        <taxon>Anura</taxon>
        <taxon>Neobatrachia</taxon>
        <taxon>Hyloidea</taxon>
        <taxon>Eleutherodactylidae</taxon>
        <taxon>Eleutherodactylinae</taxon>
        <taxon>Eleutherodactylus</taxon>
        <taxon>Eleutherodactylus</taxon>
    </lineage>
</organism>
<proteinExistence type="predicted"/>
<protein>
    <submittedName>
        <fullName evidence="2">Uncharacterized protein</fullName>
    </submittedName>
</protein>
<name>A0A8J6E7P0_ELECQ</name>
<dbReference type="SUPFAM" id="SSF48403">
    <property type="entry name" value="Ankyrin repeat"/>
    <property type="match status" value="1"/>
</dbReference>
<gene>
    <name evidence="2" type="ORF">GDO78_018939</name>
</gene>
<feature type="compositionally biased region" description="Polar residues" evidence="1">
    <location>
        <begin position="127"/>
        <end position="141"/>
    </location>
</feature>
<dbReference type="GO" id="GO:0002102">
    <property type="term" value="C:podosome"/>
    <property type="evidence" value="ECO:0007669"/>
    <property type="project" value="TreeGrafter"/>
</dbReference>
<evidence type="ECO:0000313" key="2">
    <source>
        <dbReference type="EMBL" id="KAG9460883.1"/>
    </source>
</evidence>
<dbReference type="OrthoDB" id="435430at2759"/>
<feature type="compositionally biased region" description="Low complexity" evidence="1">
    <location>
        <begin position="167"/>
        <end position="178"/>
    </location>
</feature>
<evidence type="ECO:0000313" key="3">
    <source>
        <dbReference type="Proteomes" id="UP000770717"/>
    </source>
</evidence>
<dbReference type="PANTHER" id="PTHR45854">
    <property type="entry name" value="ASAP FAMILY MEMBER"/>
    <property type="match status" value="1"/>
</dbReference>
<dbReference type="AlphaFoldDB" id="A0A8J6E7P0"/>
<dbReference type="GO" id="GO:0060271">
    <property type="term" value="P:cilium assembly"/>
    <property type="evidence" value="ECO:0007669"/>
    <property type="project" value="TreeGrafter"/>
</dbReference>
<dbReference type="EMBL" id="WNTK01034876">
    <property type="protein sequence ID" value="KAG9460883.1"/>
    <property type="molecule type" value="Genomic_DNA"/>
</dbReference>
<keyword evidence="3" id="KW-1185">Reference proteome</keyword>
<accession>A0A8J6E7P0</accession>
<dbReference type="GO" id="GO:0005096">
    <property type="term" value="F:GTPase activator activity"/>
    <property type="evidence" value="ECO:0007669"/>
    <property type="project" value="InterPro"/>
</dbReference>
<feature type="compositionally biased region" description="Basic and acidic residues" evidence="1">
    <location>
        <begin position="115"/>
        <end position="126"/>
    </location>
</feature>
<comment type="caution">
    <text evidence="2">The sequence shown here is derived from an EMBL/GenBank/DDBJ whole genome shotgun (WGS) entry which is preliminary data.</text>
</comment>
<reference evidence="2" key="1">
    <citation type="thesis" date="2020" institute="ProQuest LLC" country="789 East Eisenhower Parkway, Ann Arbor, MI, USA">
        <title>Comparative Genomics and Chromosome Evolution.</title>
        <authorList>
            <person name="Mudd A.B."/>
        </authorList>
    </citation>
    <scope>NUCLEOTIDE SEQUENCE</scope>
    <source>
        <strain evidence="2">HN-11 Male</strain>
        <tissue evidence="2">Kidney and liver</tissue>
    </source>
</reference>
<sequence>MEVDGNNIHVYRAAPPSGCCQCSWVTITLGNSNPEVRREVGMMEERLVCLIFFYSLAVNQLGETAFDTAKRLKVAQCEELLSQAAAGKLNPHIHVEYDWNLRLEEIDESDDDLDDKPSPIKKERSPRPQSFCHSSSISPQDKLSLPGFSTPRDKQRLSYGAFTNFMSTSTDSPTSPITDAPPLPPRNAGKGM</sequence>